<dbReference type="STRING" id="1851544.ODI_03492"/>
<protein>
    <submittedName>
        <fullName evidence="1">Capsule polysaccharide export protein</fullName>
    </submittedName>
</protein>
<dbReference type="KEGG" id="odi:ODI_R3694"/>
<reference evidence="2 3" key="2">
    <citation type="submission" date="2017-08" db="EMBL/GenBank/DDBJ databases">
        <authorList>
            <person name="de Groot N.N."/>
        </authorList>
    </citation>
    <scope>NUCLEOTIDE SEQUENCE [LARGE SCALE GENOMIC DNA]</scope>
    <source>
        <strain evidence="2">Orrdi1</strain>
    </source>
</reference>
<keyword evidence="3" id="KW-1185">Reference proteome</keyword>
<dbReference type="GO" id="GO:0000271">
    <property type="term" value="P:polysaccharide biosynthetic process"/>
    <property type="evidence" value="ECO:0007669"/>
    <property type="project" value="InterPro"/>
</dbReference>
<reference evidence="1 3" key="1">
    <citation type="submission" date="2016-06" db="EMBL/GenBank/DDBJ databases">
        <authorList>
            <person name="Kjaerup R.B."/>
            <person name="Dalgaard T.S."/>
            <person name="Juul-Madsen H.R."/>
        </authorList>
    </citation>
    <scope>NUCLEOTIDE SEQUENCE [LARGE SCALE GENOMIC DNA]</scope>
    <source>
        <strain evidence="1">Orrdi1</strain>
    </source>
</reference>
<dbReference type="CDD" id="cd16440">
    <property type="entry name" value="beta_Kdo_transferase_KpsC_1"/>
    <property type="match status" value="1"/>
</dbReference>
<dbReference type="Proteomes" id="UP000078558">
    <property type="component" value="Chromosome I"/>
</dbReference>
<evidence type="ECO:0000313" key="3">
    <source>
        <dbReference type="Proteomes" id="UP000078558"/>
    </source>
</evidence>
<evidence type="ECO:0000313" key="2">
    <source>
        <dbReference type="EMBL" id="SOE51796.1"/>
    </source>
</evidence>
<gene>
    <name evidence="1" type="ORF">ODI_03492</name>
    <name evidence="2" type="ORF">ODI_R3694</name>
</gene>
<organism evidence="1 3">
    <name type="scientific">Orrella dioscoreae</name>
    <dbReference type="NCBI Taxonomy" id="1851544"/>
    <lineage>
        <taxon>Bacteria</taxon>
        <taxon>Pseudomonadati</taxon>
        <taxon>Pseudomonadota</taxon>
        <taxon>Betaproteobacteria</taxon>
        <taxon>Burkholderiales</taxon>
        <taxon>Alcaligenaceae</taxon>
        <taxon>Orrella</taxon>
    </lineage>
</organism>
<evidence type="ECO:0000313" key="1">
    <source>
        <dbReference type="EMBL" id="SBT24073.1"/>
    </source>
</evidence>
<proteinExistence type="predicted"/>
<dbReference type="GO" id="GO:0015774">
    <property type="term" value="P:polysaccharide transport"/>
    <property type="evidence" value="ECO:0007669"/>
    <property type="project" value="InterPro"/>
</dbReference>
<dbReference type="EMBL" id="LT907988">
    <property type="protein sequence ID" value="SOE51796.1"/>
    <property type="molecule type" value="Genomic_DNA"/>
</dbReference>
<dbReference type="Pfam" id="PF05159">
    <property type="entry name" value="Capsule_synth"/>
    <property type="match status" value="4"/>
</dbReference>
<dbReference type="OrthoDB" id="543755at2"/>
<dbReference type="CDD" id="cd16439">
    <property type="entry name" value="beta_Kdo_transferase_KpsC_2"/>
    <property type="match status" value="1"/>
</dbReference>
<name>A0A1C3JXS7_9BURK</name>
<accession>A0A1C3JXS7</accession>
<dbReference type="EMBL" id="FLRC01000005">
    <property type="protein sequence ID" value="SBT24073.1"/>
    <property type="molecule type" value="Genomic_DNA"/>
</dbReference>
<dbReference type="RefSeq" id="WP_067749876.1">
    <property type="nucleotide sequence ID" value="NZ_LT907988.1"/>
</dbReference>
<dbReference type="InterPro" id="IPR007833">
    <property type="entry name" value="Capsule_polysaccharide_synth"/>
</dbReference>
<dbReference type="AlphaFoldDB" id="A0A1C3JXS7"/>
<sequence length="664" mass="73234">MSELPIYAVSLRDHGLWRRRELAVLLRARIVPAWRAPAGASAWLGWGSKASGQRAQCLARRDGLACLRLEDGFLRGLAPGRDSMALSMVVDDTGIYYDASRPSALEALVRRPLGEDEMRRAHLLRRAWCAGRVSKYNHARDFAGTLAPGAVLVVDQTRGDASIAGGLADAQSFARMLQAACEENPGKQVLLKLHPEVVAGHKQGHFDLHSLPAQVRVLADELHPVGLLAQVEAVYVVTSQLGFEALLWGKRVRTFGMPFYAGWGLTEDALAAPSRRGRVGLAQLVHAALVSYPRYVDPHTGQPTGPEETLAWIALQRRMRQRFPAVVHACGFPRRKRAYVRDFLAGSTPRFIDHPRDAPPEAALAVWGHRLEQGGITLPARPGPVLRLEDGFLRSVGLGAALVRPLSWVVDDQGIYYDARSPSRLETLLREHDFDDALRARAADLRTRLCRDGVTKYNVGAGEWRRPAGKDRVVLVTGQVESDASIRHGASGVTRNIDLLRAVRAACPDAHVVYKPHPDVLARLRRAGLGEDAAHRDCDEVLGDVPFSRVLGQVDEVHVLTSLAGFEALLRGRKVVTYGQPFYAGWGLTQDLGLEAATLQRRGRQLSLDELVAGTLLLYPVYVSARTRHYCEAERIVDELREDGERGVRPGWWRRMAARLGARP</sequence>